<evidence type="ECO:0000313" key="1">
    <source>
        <dbReference type="EMBL" id="CAH1417925.1"/>
    </source>
</evidence>
<dbReference type="EMBL" id="CAKMRJ010000113">
    <property type="protein sequence ID" value="CAH1417925.1"/>
    <property type="molecule type" value="Genomic_DNA"/>
</dbReference>
<accession>A0AAU9LTQ7</accession>
<keyword evidence="2" id="KW-1185">Reference proteome</keyword>
<gene>
    <name evidence="1" type="ORF">LVIROSA_LOCUS5563</name>
</gene>
<sequence length="92" mass="9992">MNTIIVIGCCTTATISDDGFTTTTTSDDVSTTASISDMGRKRWRTLTQKQAWLIAVLGPWTPMSSDELSASPLMSRRSGTPFKLLGREYASV</sequence>
<evidence type="ECO:0000313" key="2">
    <source>
        <dbReference type="Proteomes" id="UP001157418"/>
    </source>
</evidence>
<organism evidence="1 2">
    <name type="scientific">Lactuca virosa</name>
    <dbReference type="NCBI Taxonomy" id="75947"/>
    <lineage>
        <taxon>Eukaryota</taxon>
        <taxon>Viridiplantae</taxon>
        <taxon>Streptophyta</taxon>
        <taxon>Embryophyta</taxon>
        <taxon>Tracheophyta</taxon>
        <taxon>Spermatophyta</taxon>
        <taxon>Magnoliopsida</taxon>
        <taxon>eudicotyledons</taxon>
        <taxon>Gunneridae</taxon>
        <taxon>Pentapetalae</taxon>
        <taxon>asterids</taxon>
        <taxon>campanulids</taxon>
        <taxon>Asterales</taxon>
        <taxon>Asteraceae</taxon>
        <taxon>Cichorioideae</taxon>
        <taxon>Cichorieae</taxon>
        <taxon>Lactucinae</taxon>
        <taxon>Lactuca</taxon>
    </lineage>
</organism>
<name>A0AAU9LTQ7_9ASTR</name>
<dbReference type="Proteomes" id="UP001157418">
    <property type="component" value="Unassembled WGS sequence"/>
</dbReference>
<protein>
    <submittedName>
        <fullName evidence="1">Uncharacterized protein</fullName>
    </submittedName>
</protein>
<proteinExistence type="predicted"/>
<comment type="caution">
    <text evidence="1">The sequence shown here is derived from an EMBL/GenBank/DDBJ whole genome shotgun (WGS) entry which is preliminary data.</text>
</comment>
<dbReference type="AlphaFoldDB" id="A0AAU9LTQ7"/>
<reference evidence="1 2" key="1">
    <citation type="submission" date="2022-01" db="EMBL/GenBank/DDBJ databases">
        <authorList>
            <person name="Xiong W."/>
            <person name="Schranz E."/>
        </authorList>
    </citation>
    <scope>NUCLEOTIDE SEQUENCE [LARGE SCALE GENOMIC DNA]</scope>
</reference>